<keyword evidence="3" id="KW-1185">Reference proteome</keyword>
<comment type="caution">
    <text evidence="2">The sequence shown here is derived from an EMBL/GenBank/DDBJ whole genome shotgun (WGS) entry which is preliminary data.</text>
</comment>
<dbReference type="Proteomes" id="UP000320762">
    <property type="component" value="Unassembled WGS sequence"/>
</dbReference>
<feature type="region of interest" description="Disordered" evidence="1">
    <location>
        <begin position="131"/>
        <end position="409"/>
    </location>
</feature>
<organism evidence="2 3">
    <name type="scientific">Schizophyllum amplum</name>
    <dbReference type="NCBI Taxonomy" id="97359"/>
    <lineage>
        <taxon>Eukaryota</taxon>
        <taxon>Fungi</taxon>
        <taxon>Dikarya</taxon>
        <taxon>Basidiomycota</taxon>
        <taxon>Agaricomycotina</taxon>
        <taxon>Agaricomycetes</taxon>
        <taxon>Agaricomycetidae</taxon>
        <taxon>Agaricales</taxon>
        <taxon>Schizophyllaceae</taxon>
        <taxon>Schizophyllum</taxon>
    </lineage>
</organism>
<evidence type="ECO:0000313" key="2">
    <source>
        <dbReference type="EMBL" id="TRM64269.1"/>
    </source>
</evidence>
<accession>A0A550CHJ2</accession>
<feature type="compositionally biased region" description="Basic and acidic residues" evidence="1">
    <location>
        <begin position="187"/>
        <end position="209"/>
    </location>
</feature>
<feature type="compositionally biased region" description="Basic and acidic residues" evidence="1">
    <location>
        <begin position="131"/>
        <end position="148"/>
    </location>
</feature>
<dbReference type="OrthoDB" id="3053951at2759"/>
<evidence type="ECO:0000313" key="3">
    <source>
        <dbReference type="Proteomes" id="UP000320762"/>
    </source>
</evidence>
<feature type="compositionally biased region" description="Basic and acidic residues" evidence="1">
    <location>
        <begin position="360"/>
        <end position="370"/>
    </location>
</feature>
<dbReference type="AlphaFoldDB" id="A0A550CHJ2"/>
<feature type="compositionally biased region" description="Polar residues" evidence="1">
    <location>
        <begin position="326"/>
        <end position="336"/>
    </location>
</feature>
<feature type="compositionally biased region" description="Basic and acidic residues" evidence="1">
    <location>
        <begin position="216"/>
        <end position="293"/>
    </location>
</feature>
<feature type="compositionally biased region" description="Basic and acidic residues" evidence="1">
    <location>
        <begin position="391"/>
        <end position="401"/>
    </location>
</feature>
<reference evidence="2 3" key="1">
    <citation type="journal article" date="2019" name="New Phytol.">
        <title>Comparative genomics reveals unique wood-decay strategies and fruiting body development in the Schizophyllaceae.</title>
        <authorList>
            <person name="Almasi E."/>
            <person name="Sahu N."/>
            <person name="Krizsan K."/>
            <person name="Balint B."/>
            <person name="Kovacs G.M."/>
            <person name="Kiss B."/>
            <person name="Cseklye J."/>
            <person name="Drula E."/>
            <person name="Henrissat B."/>
            <person name="Nagy I."/>
            <person name="Chovatia M."/>
            <person name="Adam C."/>
            <person name="LaButti K."/>
            <person name="Lipzen A."/>
            <person name="Riley R."/>
            <person name="Grigoriev I.V."/>
            <person name="Nagy L.G."/>
        </authorList>
    </citation>
    <scope>NUCLEOTIDE SEQUENCE [LARGE SCALE GENOMIC DNA]</scope>
    <source>
        <strain evidence="2 3">NL-1724</strain>
    </source>
</reference>
<name>A0A550CHJ2_9AGAR</name>
<gene>
    <name evidence="2" type="ORF">BD626DRAFT_491290</name>
</gene>
<dbReference type="EMBL" id="VDMD01000007">
    <property type="protein sequence ID" value="TRM64269.1"/>
    <property type="molecule type" value="Genomic_DNA"/>
</dbReference>
<evidence type="ECO:0000256" key="1">
    <source>
        <dbReference type="SAM" id="MobiDB-lite"/>
    </source>
</evidence>
<protein>
    <submittedName>
        <fullName evidence="2">Uncharacterized protein</fullName>
    </submittedName>
</protein>
<sequence>METAKADAQKAKDFKSFLKDPPFLPSLFRRSSTKEADSKDSAELSRLIVEGHDILGQAADLIAQNRWRGDKVIDLDNRWARLYSSAPVLRKITKGRIHPVQFHSEAGTLLADVQDYLAQFPQEPEHIQASEYILPERRSSSRSKHDASRSSSRKHHRNDSLPMIPMTPITEEPPGKIYRSFSARPPADLERKASSRPKEIGRHASDSRAYKSTAIEVREKERRPREERSHRRDKHDHDRPREERRHESKARDHERADGHRSRDKETRREDRPREERSHHRSHREPQPENDRHTSSHRRRQESADPSAPKSSHKPHSTRVYDDRPRQGSSVNISTASLPPPAHAVTYVPYPGESRKHKSSKSHDRHDHDHATSSPHRSSSRRHHSSSHTSKPPREPTSRFQEDLSDYVPR</sequence>
<proteinExistence type="predicted"/>